<name>A0A0M0L933_9BACI</name>
<organism evidence="1 2">
    <name type="scientific">Priestia koreensis</name>
    <dbReference type="NCBI Taxonomy" id="284581"/>
    <lineage>
        <taxon>Bacteria</taxon>
        <taxon>Bacillati</taxon>
        <taxon>Bacillota</taxon>
        <taxon>Bacilli</taxon>
        <taxon>Bacillales</taxon>
        <taxon>Bacillaceae</taxon>
        <taxon>Priestia</taxon>
    </lineage>
</organism>
<dbReference type="AlphaFoldDB" id="A0A0M0L933"/>
<keyword evidence="2" id="KW-1185">Reference proteome</keyword>
<protein>
    <submittedName>
        <fullName evidence="1">Uncharacterized protein</fullName>
    </submittedName>
</protein>
<sequence>MDTEAFHRLCHSSDDYTWIEQKNSQIINGNVTFTEIDAMNNLENLDCVKIYGLKQEAFDYFVRTQGHKSRAIMFWKNKLVEDWSSLSTLKNVEFIGFFHNQRITELWDMQENQSSKGLYISDFTRLHSLEGIQFAPSLERVFFGDAVWPTSALDNLSSLERHPTLKEFTFSGKGIKEEDLSIYTTIPHLEVLDFSPKLYTTEQLAWLTAMLPNVKGYALRPYIQLQNSYGEKDVLICGKRKPSLSSEKDQLKIQKYGTKFQELVQKVGNEEFI</sequence>
<accession>A0A0M0L933</accession>
<dbReference type="Gene3D" id="3.80.10.10">
    <property type="entry name" value="Ribonuclease Inhibitor"/>
    <property type="match status" value="1"/>
</dbReference>
<dbReference type="PATRIC" id="fig|284581.3.peg.4615"/>
<dbReference type="SUPFAM" id="SSF52058">
    <property type="entry name" value="L domain-like"/>
    <property type="match status" value="1"/>
</dbReference>
<evidence type="ECO:0000313" key="2">
    <source>
        <dbReference type="Proteomes" id="UP000037558"/>
    </source>
</evidence>
<reference evidence="2" key="1">
    <citation type="submission" date="2015-08" db="EMBL/GenBank/DDBJ databases">
        <title>Fjat-14210 dsm16467.</title>
        <authorList>
            <person name="Liu B."/>
            <person name="Wang J."/>
            <person name="Zhu Y."/>
            <person name="Liu G."/>
            <person name="Chen Q."/>
            <person name="Chen Z."/>
            <person name="Lan J."/>
            <person name="Che J."/>
            <person name="Ge C."/>
            <person name="Shi H."/>
            <person name="Pan Z."/>
            <person name="Liu X."/>
        </authorList>
    </citation>
    <scope>NUCLEOTIDE SEQUENCE [LARGE SCALE GENOMIC DNA]</scope>
    <source>
        <strain evidence="2">DSM 16467</strain>
    </source>
</reference>
<dbReference type="Proteomes" id="UP000037558">
    <property type="component" value="Unassembled WGS sequence"/>
</dbReference>
<dbReference type="InterPro" id="IPR032675">
    <property type="entry name" value="LRR_dom_sf"/>
</dbReference>
<dbReference type="OrthoDB" id="2082268at2"/>
<gene>
    <name evidence="1" type="ORF">AMD01_06075</name>
</gene>
<proteinExistence type="predicted"/>
<dbReference type="EMBL" id="LILC01000007">
    <property type="protein sequence ID" value="KOO47601.1"/>
    <property type="molecule type" value="Genomic_DNA"/>
</dbReference>
<evidence type="ECO:0000313" key="1">
    <source>
        <dbReference type="EMBL" id="KOO47601.1"/>
    </source>
</evidence>
<comment type="caution">
    <text evidence="1">The sequence shown here is derived from an EMBL/GenBank/DDBJ whole genome shotgun (WGS) entry which is preliminary data.</text>
</comment>
<dbReference type="RefSeq" id="WP_053400512.1">
    <property type="nucleotide sequence ID" value="NZ_LILC01000007.1"/>
</dbReference>